<dbReference type="SUPFAM" id="SSF102114">
    <property type="entry name" value="Radical SAM enzymes"/>
    <property type="match status" value="1"/>
</dbReference>
<comment type="pathway">
    <text evidence="1">Cofactor biosynthesis; molybdopterin biosynthesis.</text>
</comment>
<dbReference type="NCBIfam" id="TIGR02666">
    <property type="entry name" value="moaA"/>
    <property type="match status" value="1"/>
</dbReference>
<evidence type="ECO:0000256" key="3">
    <source>
        <dbReference type="ARBA" id="ARBA00022723"/>
    </source>
</evidence>
<evidence type="ECO:0000256" key="8">
    <source>
        <dbReference type="ARBA" id="ARBA00023150"/>
    </source>
</evidence>
<accession>A0A507ERS1</accession>
<dbReference type="InterPro" id="IPR006638">
    <property type="entry name" value="Elp3/MiaA/NifB-like_rSAM"/>
</dbReference>
<dbReference type="OrthoDB" id="429626at2759"/>
<evidence type="ECO:0000259" key="9">
    <source>
        <dbReference type="PROSITE" id="PS51918"/>
    </source>
</evidence>
<dbReference type="PANTHER" id="PTHR22960">
    <property type="entry name" value="MOLYBDOPTERIN COFACTOR SYNTHESIS PROTEIN A"/>
    <property type="match status" value="1"/>
</dbReference>
<feature type="domain" description="Radical SAM core" evidence="9">
    <location>
        <begin position="15"/>
        <end position="253"/>
    </location>
</feature>
<dbReference type="CDD" id="cd01335">
    <property type="entry name" value="Radical_SAM"/>
    <property type="match status" value="1"/>
</dbReference>
<name>A0A507ERS1_9FUNG</name>
<keyword evidence="5" id="KW-0408">Iron</keyword>
<dbReference type="GO" id="GO:0006777">
    <property type="term" value="P:Mo-molybdopterin cofactor biosynthetic process"/>
    <property type="evidence" value="ECO:0007669"/>
    <property type="project" value="UniProtKB-KW"/>
</dbReference>
<dbReference type="Pfam" id="PF04055">
    <property type="entry name" value="Radical_SAM"/>
    <property type="match status" value="1"/>
</dbReference>
<keyword evidence="2" id="KW-0949">S-adenosyl-L-methionine</keyword>
<evidence type="ECO:0000256" key="7">
    <source>
        <dbReference type="ARBA" id="ARBA00023134"/>
    </source>
</evidence>
<dbReference type="GO" id="GO:0061798">
    <property type="term" value="F:GTP 3',8'-cyclase activity"/>
    <property type="evidence" value="ECO:0007669"/>
    <property type="project" value="TreeGrafter"/>
</dbReference>
<dbReference type="InterPro" id="IPR007197">
    <property type="entry name" value="rSAM"/>
</dbReference>
<protein>
    <recommendedName>
        <fullName evidence="9">Radical SAM core domain-containing protein</fullName>
    </recommendedName>
</protein>
<dbReference type="EMBL" id="QEAP01000461">
    <property type="protein sequence ID" value="TPX66000.1"/>
    <property type="molecule type" value="Genomic_DNA"/>
</dbReference>
<sequence>MPPPAKMLTNSLRDSFGRTHNYLRISLTEKCNLRFVVSSALLSNLRSALFYSMLCTYCMPAAGVPDLTPSSKLLTGQEILQLASVFVKQLGVQKIRLTGGEPTIRKDLLQIVEGLNALKPYGLKSIGITTNGLALKSKLQPLKNAGLDQINISLDTLDPPMFELLTRRRGHQSVLDTIHASLETGFSAVKVNTVVMNGVNDHEVPAFVEMTRNNNLYVRFIEYMPFSGNQWSSRKFVPYKTLLGNIQDRYPDRNVVKCTDDANDTSKSYRVMGGSGAEEEAFIGKFGFITSMSEHFCGTCSRVRLLADGNLKVCLFGDAEVNLKDVLRNSTGADVAAIEEEVIQVIREAVMRKKEKHAGMDKLAGMKNRPMVLIGG</sequence>
<dbReference type="PANTHER" id="PTHR22960:SF0">
    <property type="entry name" value="MOLYBDENUM COFACTOR BIOSYNTHESIS PROTEIN 1"/>
    <property type="match status" value="1"/>
</dbReference>
<evidence type="ECO:0000256" key="6">
    <source>
        <dbReference type="ARBA" id="ARBA00023014"/>
    </source>
</evidence>
<comment type="caution">
    <text evidence="10">The sequence shown here is derived from an EMBL/GenBank/DDBJ whole genome shotgun (WGS) entry which is preliminary data.</text>
</comment>
<evidence type="ECO:0000256" key="1">
    <source>
        <dbReference type="ARBA" id="ARBA00005046"/>
    </source>
</evidence>
<dbReference type="PROSITE" id="PS51918">
    <property type="entry name" value="RADICAL_SAM"/>
    <property type="match status" value="1"/>
</dbReference>
<evidence type="ECO:0000256" key="2">
    <source>
        <dbReference type="ARBA" id="ARBA00022691"/>
    </source>
</evidence>
<dbReference type="InterPro" id="IPR010505">
    <property type="entry name" value="MoaA_twitch"/>
</dbReference>
<evidence type="ECO:0000256" key="4">
    <source>
        <dbReference type="ARBA" id="ARBA00022741"/>
    </source>
</evidence>
<dbReference type="InterPro" id="IPR013483">
    <property type="entry name" value="MoaA"/>
</dbReference>
<gene>
    <name evidence="10" type="ORF">CcCBS67573_g07960</name>
</gene>
<dbReference type="Pfam" id="PF06463">
    <property type="entry name" value="Mob_synth_C"/>
    <property type="match status" value="1"/>
</dbReference>
<proteinExistence type="predicted"/>
<dbReference type="Gene3D" id="3.20.20.70">
    <property type="entry name" value="Aldolase class I"/>
    <property type="match status" value="1"/>
</dbReference>
<evidence type="ECO:0000313" key="10">
    <source>
        <dbReference type="EMBL" id="TPX66000.1"/>
    </source>
</evidence>
<dbReference type="GO" id="GO:0005525">
    <property type="term" value="F:GTP binding"/>
    <property type="evidence" value="ECO:0007669"/>
    <property type="project" value="UniProtKB-KW"/>
</dbReference>
<dbReference type="InterPro" id="IPR013785">
    <property type="entry name" value="Aldolase_TIM"/>
</dbReference>
<dbReference type="Proteomes" id="UP000320333">
    <property type="component" value="Unassembled WGS sequence"/>
</dbReference>
<evidence type="ECO:0000313" key="11">
    <source>
        <dbReference type="Proteomes" id="UP000320333"/>
    </source>
</evidence>
<keyword evidence="11" id="KW-1185">Reference proteome</keyword>
<reference evidence="10 11" key="1">
    <citation type="journal article" date="2019" name="Sci. Rep.">
        <title>Comparative genomics of chytrid fungi reveal insights into the obligate biotrophic and pathogenic lifestyle of Synchytrium endobioticum.</title>
        <authorList>
            <person name="van de Vossenberg B.T.L.H."/>
            <person name="Warris S."/>
            <person name="Nguyen H.D.T."/>
            <person name="van Gent-Pelzer M.P.E."/>
            <person name="Joly D.L."/>
            <person name="van de Geest H.C."/>
            <person name="Bonants P.J.M."/>
            <person name="Smith D.S."/>
            <person name="Levesque C.A."/>
            <person name="van der Lee T.A.J."/>
        </authorList>
    </citation>
    <scope>NUCLEOTIDE SEQUENCE [LARGE SCALE GENOMIC DNA]</scope>
    <source>
        <strain evidence="10 11">CBS 675.73</strain>
    </source>
</reference>
<keyword evidence="3" id="KW-0479">Metal-binding</keyword>
<dbReference type="GO" id="GO:0051539">
    <property type="term" value="F:4 iron, 4 sulfur cluster binding"/>
    <property type="evidence" value="ECO:0007669"/>
    <property type="project" value="UniProtKB-KW"/>
</dbReference>
<dbReference type="GO" id="GO:0061799">
    <property type="term" value="F:cyclic pyranopterin monophosphate synthase activity"/>
    <property type="evidence" value="ECO:0007669"/>
    <property type="project" value="TreeGrafter"/>
</dbReference>
<keyword evidence="7" id="KW-0342">GTP-binding</keyword>
<keyword evidence="8" id="KW-0501">Molybdenum cofactor biosynthesis</keyword>
<dbReference type="STRING" id="246404.A0A507ERS1"/>
<dbReference type="CDD" id="cd21117">
    <property type="entry name" value="Twitch_MoaA"/>
    <property type="match status" value="1"/>
</dbReference>
<organism evidence="10 11">
    <name type="scientific">Chytriomyces confervae</name>
    <dbReference type="NCBI Taxonomy" id="246404"/>
    <lineage>
        <taxon>Eukaryota</taxon>
        <taxon>Fungi</taxon>
        <taxon>Fungi incertae sedis</taxon>
        <taxon>Chytridiomycota</taxon>
        <taxon>Chytridiomycota incertae sedis</taxon>
        <taxon>Chytridiomycetes</taxon>
        <taxon>Chytridiales</taxon>
        <taxon>Chytriomycetaceae</taxon>
        <taxon>Chytriomyces</taxon>
    </lineage>
</organism>
<keyword evidence="6" id="KW-0411">Iron-sulfur</keyword>
<dbReference type="SMART" id="SM00729">
    <property type="entry name" value="Elp3"/>
    <property type="match status" value="1"/>
</dbReference>
<keyword evidence="4" id="KW-0547">Nucleotide-binding</keyword>
<evidence type="ECO:0000256" key="5">
    <source>
        <dbReference type="ARBA" id="ARBA00023004"/>
    </source>
</evidence>
<dbReference type="InterPro" id="IPR058240">
    <property type="entry name" value="rSAM_sf"/>
</dbReference>
<dbReference type="AlphaFoldDB" id="A0A507ERS1"/>
<dbReference type="InterPro" id="IPR050105">
    <property type="entry name" value="MoCo_biosynth_MoaA/MoaC"/>
</dbReference>
<dbReference type="GO" id="GO:0046872">
    <property type="term" value="F:metal ion binding"/>
    <property type="evidence" value="ECO:0007669"/>
    <property type="project" value="UniProtKB-KW"/>
</dbReference>